<accession>A0A218XLY1</accession>
<dbReference type="Proteomes" id="UP000197138">
    <property type="component" value="Unassembled WGS sequence"/>
</dbReference>
<name>A0A218XLY1_PUNGR</name>
<reference evidence="3" key="1">
    <citation type="journal article" date="2017" name="Plant J.">
        <title>The pomegranate (Punica granatum L.) genome and the genomics of punicalagin biosynthesis.</title>
        <authorList>
            <person name="Qin G."/>
            <person name="Xu C."/>
            <person name="Ming R."/>
            <person name="Tang H."/>
            <person name="Guyot R."/>
            <person name="Kramer E.M."/>
            <person name="Hu Y."/>
            <person name="Yi X."/>
            <person name="Qi Y."/>
            <person name="Xu X."/>
            <person name="Gao Z."/>
            <person name="Pan H."/>
            <person name="Jian J."/>
            <person name="Tian Y."/>
            <person name="Yue Z."/>
            <person name="Xu Y."/>
        </authorList>
    </citation>
    <scope>NUCLEOTIDE SEQUENCE [LARGE SCALE GENOMIC DNA]</scope>
    <source>
        <strain evidence="3">cv. Dabenzi</strain>
    </source>
</reference>
<evidence type="ECO:0000256" key="1">
    <source>
        <dbReference type="SAM" id="MobiDB-lite"/>
    </source>
</evidence>
<evidence type="ECO:0000313" key="2">
    <source>
        <dbReference type="EMBL" id="OWM85997.1"/>
    </source>
</evidence>
<dbReference type="EMBL" id="MTKT01001107">
    <property type="protein sequence ID" value="OWM85997.1"/>
    <property type="molecule type" value="Genomic_DNA"/>
</dbReference>
<comment type="caution">
    <text evidence="2">The sequence shown here is derived from an EMBL/GenBank/DDBJ whole genome shotgun (WGS) entry which is preliminary data.</text>
</comment>
<sequence length="153" mass="17346">MHPRTTGVMEQASDDLSELYRVSRGTFQWSQTPPGESSGHSHGGQRSRRSPNTSRHSGNTEKAPVTSPQVFPGQRSSVEDDEPTIPHEAKGSPKRTLRCTKSNRGPGTLNFTPNVRTWQNRLSRRRVTRTFVHMTYGDIKLIQILFLQPFQIY</sequence>
<feature type="region of interest" description="Disordered" evidence="1">
    <location>
        <begin position="1"/>
        <end position="105"/>
    </location>
</feature>
<dbReference type="AlphaFoldDB" id="A0A218XLY1"/>
<evidence type="ECO:0000313" key="3">
    <source>
        <dbReference type="Proteomes" id="UP000197138"/>
    </source>
</evidence>
<gene>
    <name evidence="2" type="ORF">CDL15_Pgr020666</name>
</gene>
<protein>
    <submittedName>
        <fullName evidence="2">Uncharacterized protein</fullName>
    </submittedName>
</protein>
<feature type="compositionally biased region" description="Polar residues" evidence="1">
    <location>
        <begin position="25"/>
        <end position="35"/>
    </location>
</feature>
<organism evidence="2 3">
    <name type="scientific">Punica granatum</name>
    <name type="common">Pomegranate</name>
    <dbReference type="NCBI Taxonomy" id="22663"/>
    <lineage>
        <taxon>Eukaryota</taxon>
        <taxon>Viridiplantae</taxon>
        <taxon>Streptophyta</taxon>
        <taxon>Embryophyta</taxon>
        <taxon>Tracheophyta</taxon>
        <taxon>Spermatophyta</taxon>
        <taxon>Magnoliopsida</taxon>
        <taxon>eudicotyledons</taxon>
        <taxon>Gunneridae</taxon>
        <taxon>Pentapetalae</taxon>
        <taxon>rosids</taxon>
        <taxon>malvids</taxon>
        <taxon>Myrtales</taxon>
        <taxon>Lythraceae</taxon>
        <taxon>Punica</taxon>
    </lineage>
</organism>
<proteinExistence type="predicted"/>